<name>A0ACC2C1K2_DIPCM</name>
<evidence type="ECO:0000313" key="2">
    <source>
        <dbReference type="Proteomes" id="UP001162992"/>
    </source>
</evidence>
<sequence>MAQTLPRIQPDRVIAYQFPEADFFYTERETAIYALGVGAAGADPTDPLELPYVYHPDGQQFIKVLPSFAVILPGSTLNIMDKVPGLYYDPKLLLHGEQFLEIYKPVSASGKIRSSRRISGLHDKGTSAILELEILSRDLETGEVLFFNRSTLFLRGAGGFSPSRSQMYSYSSRTPSNNNLVVKFSKQGAVSDDTPDAEFVDHIQLSQALLYRLSGDMNPLHSDPEFALEAGFERPILHGLCTLGFAVRAVIRCCADGDSSKVQSIQCRFVHHVFPGEILVTEMWKDHSNTRVLFCVQSKEPREDCAFWFSTFTPKTVNVMKAKIWFVAVVQDLE</sequence>
<protein>
    <submittedName>
        <fullName evidence="1">Uncharacterized protein</fullName>
    </submittedName>
</protein>
<proteinExistence type="predicted"/>
<comment type="caution">
    <text evidence="1">The sequence shown here is derived from an EMBL/GenBank/DDBJ whole genome shotgun (WGS) entry which is preliminary data.</text>
</comment>
<keyword evidence="2" id="KW-1185">Reference proteome</keyword>
<accession>A0ACC2C1K2</accession>
<organism evidence="1 2">
    <name type="scientific">Diphasiastrum complanatum</name>
    <name type="common">Issler's clubmoss</name>
    <name type="synonym">Lycopodium complanatum</name>
    <dbReference type="NCBI Taxonomy" id="34168"/>
    <lineage>
        <taxon>Eukaryota</taxon>
        <taxon>Viridiplantae</taxon>
        <taxon>Streptophyta</taxon>
        <taxon>Embryophyta</taxon>
        <taxon>Tracheophyta</taxon>
        <taxon>Lycopodiopsida</taxon>
        <taxon>Lycopodiales</taxon>
        <taxon>Lycopodiaceae</taxon>
        <taxon>Lycopodioideae</taxon>
        <taxon>Diphasiastrum</taxon>
    </lineage>
</organism>
<dbReference type="Proteomes" id="UP001162992">
    <property type="component" value="Chromosome 12"/>
</dbReference>
<reference evidence="2" key="1">
    <citation type="journal article" date="2024" name="Proc. Natl. Acad. Sci. U.S.A.">
        <title>Extraordinary preservation of gene collinearity over three hundred million years revealed in homosporous lycophytes.</title>
        <authorList>
            <person name="Li C."/>
            <person name="Wickell D."/>
            <person name="Kuo L.Y."/>
            <person name="Chen X."/>
            <person name="Nie B."/>
            <person name="Liao X."/>
            <person name="Peng D."/>
            <person name="Ji J."/>
            <person name="Jenkins J."/>
            <person name="Williams M."/>
            <person name="Shu S."/>
            <person name="Plott C."/>
            <person name="Barry K."/>
            <person name="Rajasekar S."/>
            <person name="Grimwood J."/>
            <person name="Han X."/>
            <person name="Sun S."/>
            <person name="Hou Z."/>
            <person name="He W."/>
            <person name="Dai G."/>
            <person name="Sun C."/>
            <person name="Schmutz J."/>
            <person name="Leebens-Mack J.H."/>
            <person name="Li F.W."/>
            <person name="Wang L."/>
        </authorList>
    </citation>
    <scope>NUCLEOTIDE SEQUENCE [LARGE SCALE GENOMIC DNA]</scope>
    <source>
        <strain evidence="2">cv. PW_Plant_1</strain>
    </source>
</reference>
<evidence type="ECO:0000313" key="1">
    <source>
        <dbReference type="EMBL" id="KAJ7535887.1"/>
    </source>
</evidence>
<gene>
    <name evidence="1" type="ORF">O6H91_12G049400</name>
</gene>
<dbReference type="EMBL" id="CM055103">
    <property type="protein sequence ID" value="KAJ7535887.1"/>
    <property type="molecule type" value="Genomic_DNA"/>
</dbReference>